<comment type="caution">
    <text evidence="3">The sequence shown here is derived from an EMBL/GenBank/DDBJ whole genome shotgun (WGS) entry which is preliminary data.</text>
</comment>
<dbReference type="Pfam" id="PF01933">
    <property type="entry name" value="CofD"/>
    <property type="match status" value="1"/>
</dbReference>
<accession>H0E4A7</accession>
<dbReference type="GO" id="GO:0043743">
    <property type="term" value="F:LPPG:FO 2-phospho-L-lactate transferase activity"/>
    <property type="evidence" value="ECO:0007669"/>
    <property type="project" value="InterPro"/>
</dbReference>
<reference evidence="3 4" key="1">
    <citation type="journal article" date="2013" name="Biodegradation">
        <title>Quantitative proteomic analysis of ibuprofen-degrading Patulibacter sp. strain I11.</title>
        <authorList>
            <person name="Almeida B."/>
            <person name="Kjeldal H."/>
            <person name="Lolas I."/>
            <person name="Knudsen A.D."/>
            <person name="Carvalho G."/>
            <person name="Nielsen K.L."/>
            <person name="Barreto Crespo M.T."/>
            <person name="Stensballe A."/>
            <person name="Nielsen J.L."/>
        </authorList>
    </citation>
    <scope>NUCLEOTIDE SEQUENCE [LARGE SCALE GENOMIC DNA]</scope>
    <source>
        <strain evidence="3 4">I11</strain>
    </source>
</reference>
<evidence type="ECO:0000313" key="4">
    <source>
        <dbReference type="Proteomes" id="UP000005143"/>
    </source>
</evidence>
<evidence type="ECO:0000313" key="3">
    <source>
        <dbReference type="EMBL" id="EHN11476.1"/>
    </source>
</evidence>
<sequence>MVLAGGTGGAKLARGLADHVGEQLVVVANTGDDVEIHGGHVSPDPDLVTFWLADRIDERGWGLDGDTFAVMDGLRELGEDVWFNLGDRDLAVCLRRARRLAEGARLTDVLGETATALGVEARVLPPSDDPIRTRVRADDRWWPFQEFMIRRLRQQPPVVVQDVAFDGADQATASDEVLTALRNARAIVIGPSNPVISIGPILAVPAIRQAIRDARTGGTPVVAVAPFVAGEVVKGPTNAFMAWAGVSADATGVARIYDGLLDGLVTDEAGPEIDRLAVHRTDTLLADPAGRRRVAGEVLAFCDELAAARSGSAAA</sequence>
<dbReference type="SUPFAM" id="SSF142338">
    <property type="entry name" value="CofD-like"/>
    <property type="match status" value="1"/>
</dbReference>
<name>H0E4A7_9ACTN</name>
<evidence type="ECO:0000256" key="2">
    <source>
        <dbReference type="ARBA" id="ARBA00022842"/>
    </source>
</evidence>
<dbReference type="Proteomes" id="UP000005143">
    <property type="component" value="Unassembled WGS sequence"/>
</dbReference>
<dbReference type="PANTHER" id="PTHR43007">
    <property type="entry name" value="2-PHOSPHO-L-LACTATE TRANSFERASE"/>
    <property type="match status" value="1"/>
</dbReference>
<dbReference type="HAMAP" id="MF_01257">
    <property type="entry name" value="CofD"/>
    <property type="match status" value="1"/>
</dbReference>
<dbReference type="Gene3D" id="1.10.8.240">
    <property type="entry name" value="CofD-like domain"/>
    <property type="match status" value="1"/>
</dbReference>
<protein>
    <submittedName>
        <fullName evidence="3">2-phospho-L-lactate transferase</fullName>
    </submittedName>
</protein>
<dbReference type="Gene3D" id="3.40.50.10680">
    <property type="entry name" value="CofD-like domains"/>
    <property type="match status" value="1"/>
</dbReference>
<keyword evidence="4" id="KW-1185">Reference proteome</keyword>
<dbReference type="InterPro" id="IPR002882">
    <property type="entry name" value="CofD"/>
</dbReference>
<organism evidence="3 4">
    <name type="scientific">Patulibacter medicamentivorans</name>
    <dbReference type="NCBI Taxonomy" id="1097667"/>
    <lineage>
        <taxon>Bacteria</taxon>
        <taxon>Bacillati</taxon>
        <taxon>Actinomycetota</taxon>
        <taxon>Thermoleophilia</taxon>
        <taxon>Solirubrobacterales</taxon>
        <taxon>Patulibacteraceae</taxon>
        <taxon>Patulibacter</taxon>
    </lineage>
</organism>
<dbReference type="InterPro" id="IPR010115">
    <property type="entry name" value="FbiA/CofD"/>
</dbReference>
<keyword evidence="1 3" id="KW-0808">Transferase</keyword>
<gene>
    <name evidence="3" type="ORF">PAI11_16340</name>
</gene>
<proteinExistence type="inferred from homology"/>
<dbReference type="InterPro" id="IPR038136">
    <property type="entry name" value="CofD-like_dom_sf"/>
</dbReference>
<dbReference type="PATRIC" id="fig|1097667.3.peg.1621"/>
<keyword evidence="2" id="KW-0460">Magnesium</keyword>
<dbReference type="PANTHER" id="PTHR43007:SF1">
    <property type="entry name" value="2-PHOSPHO-L-LACTATE TRANSFERASE"/>
    <property type="match status" value="1"/>
</dbReference>
<dbReference type="EMBL" id="AGUD01000100">
    <property type="protein sequence ID" value="EHN11476.1"/>
    <property type="molecule type" value="Genomic_DNA"/>
</dbReference>
<dbReference type="AlphaFoldDB" id="H0E4A7"/>
<evidence type="ECO:0000256" key="1">
    <source>
        <dbReference type="ARBA" id="ARBA00022679"/>
    </source>
</evidence>
<dbReference type="GO" id="GO:0000287">
    <property type="term" value="F:magnesium ion binding"/>
    <property type="evidence" value="ECO:0007669"/>
    <property type="project" value="InterPro"/>
</dbReference>
<dbReference type="NCBIfam" id="TIGR01819">
    <property type="entry name" value="F420_cofD"/>
    <property type="match status" value="1"/>
</dbReference>